<evidence type="ECO:0000313" key="3">
    <source>
        <dbReference type="Proteomes" id="UP001176961"/>
    </source>
</evidence>
<protein>
    <submittedName>
        <fullName evidence="2">Uncharacterized protein</fullName>
    </submittedName>
</protein>
<evidence type="ECO:0000313" key="2">
    <source>
        <dbReference type="EMBL" id="CAJ0610554.1"/>
    </source>
</evidence>
<dbReference type="Proteomes" id="UP001176961">
    <property type="component" value="Unassembled WGS sequence"/>
</dbReference>
<reference evidence="2" key="1">
    <citation type="submission" date="2023-07" db="EMBL/GenBank/DDBJ databases">
        <authorList>
            <consortium name="CYATHOMIX"/>
        </authorList>
    </citation>
    <scope>NUCLEOTIDE SEQUENCE</scope>
    <source>
        <strain evidence="2">N/A</strain>
    </source>
</reference>
<feature type="compositionally biased region" description="Polar residues" evidence="1">
    <location>
        <begin position="123"/>
        <end position="142"/>
    </location>
</feature>
<gene>
    <name evidence="2" type="ORF">CYNAS_LOCUS22537</name>
</gene>
<dbReference type="AlphaFoldDB" id="A0AA36HGU4"/>
<proteinExistence type="predicted"/>
<sequence length="142" mass="15960">MNCPADLAFDQGKRLCDYKDAVDICRENVGTSVKVHSCQRDHAIVKEITTVTPVEEVAKMVIEETIELPSEETTVFPARDSIEQHGEDFFEHYRREPAEKTTVAVTEEPEEMTTETPTGTTKDQSSLSKIMERSTSCTTESQ</sequence>
<dbReference type="EMBL" id="CATQJL010000326">
    <property type="protein sequence ID" value="CAJ0610554.1"/>
    <property type="molecule type" value="Genomic_DNA"/>
</dbReference>
<name>A0AA36HGU4_CYLNA</name>
<evidence type="ECO:0000256" key="1">
    <source>
        <dbReference type="SAM" id="MobiDB-lite"/>
    </source>
</evidence>
<feature type="region of interest" description="Disordered" evidence="1">
    <location>
        <begin position="91"/>
        <end position="142"/>
    </location>
</feature>
<accession>A0AA36HGU4</accession>
<comment type="caution">
    <text evidence="2">The sequence shown here is derived from an EMBL/GenBank/DDBJ whole genome shotgun (WGS) entry which is preliminary data.</text>
</comment>
<organism evidence="2 3">
    <name type="scientific">Cylicocyclus nassatus</name>
    <name type="common">Nematode worm</name>
    <dbReference type="NCBI Taxonomy" id="53992"/>
    <lineage>
        <taxon>Eukaryota</taxon>
        <taxon>Metazoa</taxon>
        <taxon>Ecdysozoa</taxon>
        <taxon>Nematoda</taxon>
        <taxon>Chromadorea</taxon>
        <taxon>Rhabditida</taxon>
        <taxon>Rhabditina</taxon>
        <taxon>Rhabditomorpha</taxon>
        <taxon>Strongyloidea</taxon>
        <taxon>Strongylidae</taxon>
        <taxon>Cylicocyclus</taxon>
    </lineage>
</organism>
<keyword evidence="3" id="KW-1185">Reference proteome</keyword>